<evidence type="ECO:0000256" key="3">
    <source>
        <dbReference type="ARBA" id="ARBA00022578"/>
    </source>
</evidence>
<evidence type="ECO:0000256" key="1">
    <source>
        <dbReference type="ARBA" id="ARBA00002190"/>
    </source>
</evidence>
<dbReference type="PANTHER" id="PTHR33217:SF7">
    <property type="entry name" value="TRANSPOSASE FOR INSERTION SEQUENCE ELEMENT IS1081"/>
    <property type="match status" value="1"/>
</dbReference>
<keyword evidence="4 6" id="KW-0238">DNA-binding</keyword>
<dbReference type="Pfam" id="PF00872">
    <property type="entry name" value="Transposase_mut"/>
    <property type="match status" value="1"/>
</dbReference>
<dbReference type="EMBL" id="FRAH01000105">
    <property type="protein sequence ID" value="SHL40614.1"/>
    <property type="molecule type" value="Genomic_DNA"/>
</dbReference>
<feature type="non-terminal residue" evidence="8">
    <location>
        <position position="107"/>
    </location>
</feature>
<sequence length="107" mass="12607">MAKQKKPIHRVQMTEGKRNIIHQLMEEYDIQTAEDIQEALKDLLGGTIKEMMEAEMEDHLGYEKSERSDNDDYRNGYKRKRINSSYGSMEIEVPQDRKSTFQPQVVK</sequence>
<evidence type="ECO:0000313" key="8">
    <source>
        <dbReference type="EMBL" id="SHL40614.1"/>
    </source>
</evidence>
<evidence type="ECO:0000313" key="9">
    <source>
        <dbReference type="Proteomes" id="UP000183975"/>
    </source>
</evidence>
<dbReference type="RefSeq" id="WP_200777629.1">
    <property type="nucleotide sequence ID" value="NZ_FRAH01000105.1"/>
</dbReference>
<evidence type="ECO:0000256" key="4">
    <source>
        <dbReference type="ARBA" id="ARBA00023125"/>
    </source>
</evidence>
<comment type="similarity">
    <text evidence="2 6">Belongs to the transposase mutator family.</text>
</comment>
<name>A0A1M7AD37_9FIRM</name>
<keyword evidence="3 6" id="KW-0815">Transposition</keyword>
<gene>
    <name evidence="8" type="ORF">SAMN02745138_03384</name>
</gene>
<organism evidence="8 9">
    <name type="scientific">Anaerotignum lactatifermentans DSM 14214</name>
    <dbReference type="NCBI Taxonomy" id="1121323"/>
    <lineage>
        <taxon>Bacteria</taxon>
        <taxon>Bacillati</taxon>
        <taxon>Bacillota</taxon>
        <taxon>Clostridia</taxon>
        <taxon>Lachnospirales</taxon>
        <taxon>Anaerotignaceae</taxon>
        <taxon>Anaerotignum</taxon>
    </lineage>
</organism>
<dbReference type="GO" id="GO:0006313">
    <property type="term" value="P:DNA transposition"/>
    <property type="evidence" value="ECO:0007669"/>
    <property type="project" value="UniProtKB-UniRule"/>
</dbReference>
<keyword evidence="5 6" id="KW-0233">DNA recombination</keyword>
<feature type="region of interest" description="Disordered" evidence="7">
    <location>
        <begin position="59"/>
        <end position="107"/>
    </location>
</feature>
<keyword evidence="9" id="KW-1185">Reference proteome</keyword>
<reference evidence="8 9" key="1">
    <citation type="submission" date="2016-11" db="EMBL/GenBank/DDBJ databases">
        <authorList>
            <person name="Jaros S."/>
            <person name="Januszkiewicz K."/>
            <person name="Wedrychowicz H."/>
        </authorList>
    </citation>
    <scope>NUCLEOTIDE SEQUENCE [LARGE SCALE GENOMIC DNA]</scope>
    <source>
        <strain evidence="8 9">DSM 14214</strain>
    </source>
</reference>
<proteinExistence type="inferred from homology"/>
<keyword evidence="6" id="KW-0814">Transposable element</keyword>
<evidence type="ECO:0000256" key="5">
    <source>
        <dbReference type="ARBA" id="ARBA00023172"/>
    </source>
</evidence>
<dbReference type="GO" id="GO:0004803">
    <property type="term" value="F:transposase activity"/>
    <property type="evidence" value="ECO:0007669"/>
    <property type="project" value="UniProtKB-UniRule"/>
</dbReference>
<evidence type="ECO:0000256" key="2">
    <source>
        <dbReference type="ARBA" id="ARBA00010961"/>
    </source>
</evidence>
<dbReference type="InterPro" id="IPR001207">
    <property type="entry name" value="Transposase_mutator"/>
</dbReference>
<dbReference type="Proteomes" id="UP000183975">
    <property type="component" value="Unassembled WGS sequence"/>
</dbReference>
<evidence type="ECO:0000256" key="7">
    <source>
        <dbReference type="SAM" id="MobiDB-lite"/>
    </source>
</evidence>
<protein>
    <recommendedName>
        <fullName evidence="6">Mutator family transposase</fullName>
    </recommendedName>
</protein>
<dbReference type="GO" id="GO:0003677">
    <property type="term" value="F:DNA binding"/>
    <property type="evidence" value="ECO:0007669"/>
    <property type="project" value="UniProtKB-UniRule"/>
</dbReference>
<comment type="function">
    <text evidence="1 6">Required for the transposition of the insertion element.</text>
</comment>
<dbReference type="PANTHER" id="PTHR33217">
    <property type="entry name" value="TRANSPOSASE FOR INSERTION SEQUENCE ELEMENT IS1081"/>
    <property type="match status" value="1"/>
</dbReference>
<feature type="compositionally biased region" description="Basic and acidic residues" evidence="7">
    <location>
        <begin position="59"/>
        <end position="75"/>
    </location>
</feature>
<dbReference type="AlphaFoldDB" id="A0A1M7AD37"/>
<accession>A0A1M7AD37</accession>
<evidence type="ECO:0000256" key="6">
    <source>
        <dbReference type="RuleBase" id="RU365089"/>
    </source>
</evidence>